<gene>
    <name evidence="9" type="ORF">L9S41_11820</name>
</gene>
<comment type="similarity">
    <text evidence="2">Belongs to the FliH family.</text>
</comment>
<keyword evidence="10" id="KW-1185">Reference proteome</keyword>
<dbReference type="InterPro" id="IPR018035">
    <property type="entry name" value="Flagellar_FliH/T3SS_HrpE"/>
</dbReference>
<organism evidence="9 10">
    <name type="scientific">Geoalkalibacter halelectricus</name>
    <dbReference type="NCBI Taxonomy" id="2847045"/>
    <lineage>
        <taxon>Bacteria</taxon>
        <taxon>Pseudomonadati</taxon>
        <taxon>Thermodesulfobacteriota</taxon>
        <taxon>Desulfuromonadia</taxon>
        <taxon>Desulfuromonadales</taxon>
        <taxon>Geoalkalibacteraceae</taxon>
        <taxon>Geoalkalibacter</taxon>
    </lineage>
</organism>
<sequence length="226" mass="24722">MSRVFRMEETAALKTLRFLDFDAQDADQALGGFGVFVAEDLSARARVLEQPAQAAPTAAAAREQLEEARREGHRQAMNEAAGALVQAADALSQALDEVSRLRATLLKNSTEDMVRLVMAIAEQVVGAEIDTRPEFVLETLKSALQHALKADEYQVRVHPEDLALVVEHKPLFLAAVSGLRDLRFSADDGVSRGGCVVESHLGQVDATIDSRLDEIRQRLQEHLGAR</sequence>
<proteinExistence type="inferred from homology"/>
<keyword evidence="4" id="KW-0813">Transport</keyword>
<dbReference type="InterPro" id="IPR051472">
    <property type="entry name" value="T3SS_Stator/FliH"/>
</dbReference>
<keyword evidence="5" id="KW-1005">Bacterial flagellum biogenesis</keyword>
<accession>A0ABY5ZGZ6</accession>
<evidence type="ECO:0000256" key="5">
    <source>
        <dbReference type="ARBA" id="ARBA00022795"/>
    </source>
</evidence>
<evidence type="ECO:0000256" key="1">
    <source>
        <dbReference type="ARBA" id="ARBA00003041"/>
    </source>
</evidence>
<dbReference type="Pfam" id="PF02108">
    <property type="entry name" value="FliH"/>
    <property type="match status" value="1"/>
</dbReference>
<evidence type="ECO:0000313" key="10">
    <source>
        <dbReference type="Proteomes" id="UP001060414"/>
    </source>
</evidence>
<evidence type="ECO:0000313" key="9">
    <source>
        <dbReference type="EMBL" id="UWZ78376.1"/>
    </source>
</evidence>
<dbReference type="Proteomes" id="UP001060414">
    <property type="component" value="Chromosome"/>
</dbReference>
<evidence type="ECO:0000256" key="7">
    <source>
        <dbReference type="ARBA" id="ARBA00023225"/>
    </source>
</evidence>
<evidence type="ECO:0000259" key="8">
    <source>
        <dbReference type="Pfam" id="PF02108"/>
    </source>
</evidence>
<evidence type="ECO:0000256" key="4">
    <source>
        <dbReference type="ARBA" id="ARBA00022448"/>
    </source>
</evidence>
<dbReference type="PANTHER" id="PTHR34982">
    <property type="entry name" value="YOP PROTEINS TRANSLOCATION PROTEIN L"/>
    <property type="match status" value="1"/>
</dbReference>
<dbReference type="RefSeq" id="WP_260746725.1">
    <property type="nucleotide sequence ID" value="NZ_CP092109.1"/>
</dbReference>
<keyword evidence="6" id="KW-0653">Protein transport</keyword>
<reference evidence="9" key="1">
    <citation type="journal article" date="2022" name="Environ. Microbiol.">
        <title>Geoalkalibacter halelectricus SAP #1 sp. nov. possessing extracellular electron transfer and mineral#reducing capabilities from a haloalkaline environment.</title>
        <authorList>
            <person name="Yadav S."/>
            <person name="Singh R."/>
            <person name="Sundharam S.S."/>
            <person name="Chaudhary S."/>
            <person name="Krishnamurthi S."/>
            <person name="Patil S.A."/>
        </authorList>
    </citation>
    <scope>NUCLEOTIDE SEQUENCE</scope>
    <source>
        <strain evidence="9">SAP-1</strain>
    </source>
</reference>
<evidence type="ECO:0000256" key="2">
    <source>
        <dbReference type="ARBA" id="ARBA00006602"/>
    </source>
</evidence>
<dbReference type="Gene3D" id="3.30.2320.30">
    <property type="entry name" value="ATP synthase, E subunit, C-terminal"/>
    <property type="match status" value="1"/>
</dbReference>
<protein>
    <recommendedName>
        <fullName evidence="3">Flagellar assembly protein FliH</fullName>
    </recommendedName>
</protein>
<dbReference type="PANTHER" id="PTHR34982:SF1">
    <property type="entry name" value="FLAGELLAR ASSEMBLY PROTEIN FLIH"/>
    <property type="match status" value="1"/>
</dbReference>
<evidence type="ECO:0000256" key="3">
    <source>
        <dbReference type="ARBA" id="ARBA00016507"/>
    </source>
</evidence>
<evidence type="ECO:0000256" key="6">
    <source>
        <dbReference type="ARBA" id="ARBA00022927"/>
    </source>
</evidence>
<dbReference type="InterPro" id="IPR038495">
    <property type="entry name" value="ATPase_E_C"/>
</dbReference>
<name>A0ABY5ZGZ6_9BACT</name>
<feature type="domain" description="Flagellar assembly protein FliH/Type III secretion system HrpE" evidence="8">
    <location>
        <begin position="87"/>
        <end position="214"/>
    </location>
</feature>
<dbReference type="EMBL" id="CP092109">
    <property type="protein sequence ID" value="UWZ78376.1"/>
    <property type="molecule type" value="Genomic_DNA"/>
</dbReference>
<keyword evidence="7" id="KW-1006">Bacterial flagellum protein export</keyword>
<dbReference type="SUPFAM" id="SSF160527">
    <property type="entry name" value="V-type ATPase subunit E-like"/>
    <property type="match status" value="1"/>
</dbReference>
<comment type="function">
    <text evidence="1">Needed for flagellar regrowth and assembly.</text>
</comment>